<accession>A0A0F9DXR0</accession>
<dbReference type="AlphaFoldDB" id="A0A0F9DXR0"/>
<dbReference type="Gene3D" id="1.10.30.50">
    <property type="match status" value="1"/>
</dbReference>
<dbReference type="EMBL" id="LAZR01039585">
    <property type="protein sequence ID" value="KKL16633.1"/>
    <property type="molecule type" value="Genomic_DNA"/>
</dbReference>
<gene>
    <name evidence="1" type="ORF">LCGC14_2493630</name>
</gene>
<comment type="caution">
    <text evidence="1">The sequence shown here is derived from an EMBL/GenBank/DDBJ whole genome shotgun (WGS) entry which is preliminary data.</text>
</comment>
<name>A0A0F9DXR0_9ZZZZ</name>
<proteinExistence type="predicted"/>
<sequence>MQKYYRTRVDQGLCSQCGHPRERMKVTTCNSCHARDGVKTAQRRKKRLQEGTCTQCGLCPSTTTTRCDNCSGKAKTNNKTWRQRLKEETMNAYGGKCACCGEHTIQFLTIDHIDGREQPSSSKTLGTSLYSTLKAKGYPTENIQVLCFNCNSAKYQCGTCPHQA</sequence>
<organism evidence="1">
    <name type="scientific">marine sediment metagenome</name>
    <dbReference type="NCBI Taxonomy" id="412755"/>
    <lineage>
        <taxon>unclassified sequences</taxon>
        <taxon>metagenomes</taxon>
        <taxon>ecological metagenomes</taxon>
    </lineage>
</organism>
<evidence type="ECO:0000313" key="1">
    <source>
        <dbReference type="EMBL" id="KKL16633.1"/>
    </source>
</evidence>
<reference evidence="1" key="1">
    <citation type="journal article" date="2015" name="Nature">
        <title>Complex archaea that bridge the gap between prokaryotes and eukaryotes.</title>
        <authorList>
            <person name="Spang A."/>
            <person name="Saw J.H."/>
            <person name="Jorgensen S.L."/>
            <person name="Zaremba-Niedzwiedzka K."/>
            <person name="Martijn J."/>
            <person name="Lind A.E."/>
            <person name="van Eijk R."/>
            <person name="Schleper C."/>
            <person name="Guy L."/>
            <person name="Ettema T.J."/>
        </authorList>
    </citation>
    <scope>NUCLEOTIDE SEQUENCE</scope>
</reference>
<protein>
    <submittedName>
        <fullName evidence="1">Uncharacterized protein</fullName>
    </submittedName>
</protein>